<evidence type="ECO:0000313" key="2">
    <source>
        <dbReference type="Proteomes" id="UP000320239"/>
    </source>
</evidence>
<comment type="caution">
    <text evidence="1">The sequence shown here is derived from an EMBL/GenBank/DDBJ whole genome shotgun (WGS) entry which is preliminary data.</text>
</comment>
<organism evidence="1 2">
    <name type="scientific">Actinoplanes teichomyceticus</name>
    <dbReference type="NCBI Taxonomy" id="1867"/>
    <lineage>
        <taxon>Bacteria</taxon>
        <taxon>Bacillati</taxon>
        <taxon>Actinomycetota</taxon>
        <taxon>Actinomycetes</taxon>
        <taxon>Micromonosporales</taxon>
        <taxon>Micromonosporaceae</taxon>
        <taxon>Actinoplanes</taxon>
    </lineage>
</organism>
<name>A0A561VQT0_ACTTI</name>
<evidence type="ECO:0000313" key="1">
    <source>
        <dbReference type="EMBL" id="TWG13962.1"/>
    </source>
</evidence>
<gene>
    <name evidence="1" type="ORF">FHX34_104255</name>
</gene>
<dbReference type="EMBL" id="VIWY01000004">
    <property type="protein sequence ID" value="TWG13962.1"/>
    <property type="molecule type" value="Genomic_DNA"/>
</dbReference>
<accession>A0A561VQT0</accession>
<proteinExistence type="predicted"/>
<reference evidence="1 2" key="1">
    <citation type="submission" date="2019-06" db="EMBL/GenBank/DDBJ databases">
        <title>Sequencing the genomes of 1000 actinobacteria strains.</title>
        <authorList>
            <person name="Klenk H.-P."/>
        </authorList>
    </citation>
    <scope>NUCLEOTIDE SEQUENCE [LARGE SCALE GENOMIC DNA]</scope>
    <source>
        <strain evidence="1 2">DSM 43866</strain>
    </source>
</reference>
<dbReference type="AlphaFoldDB" id="A0A561VQT0"/>
<keyword evidence="2" id="KW-1185">Reference proteome</keyword>
<protein>
    <submittedName>
        <fullName evidence="1">Uncharacterized protein</fullName>
    </submittedName>
</protein>
<dbReference type="Proteomes" id="UP000320239">
    <property type="component" value="Unassembled WGS sequence"/>
</dbReference>
<sequence length="60" mass="6643">MPWRLRIRRWQRWPRILQIIGGMEGALFSTVPGQRFAGGQPVAAGWGSGLFRARPVPAAG</sequence>